<protein>
    <submittedName>
        <fullName evidence="2">Uncharacterized protein</fullName>
    </submittedName>
</protein>
<gene>
    <name evidence="2" type="ORF">Acr_04g0005700</name>
</gene>
<comment type="caution">
    <text evidence="2">The sequence shown here is derived from an EMBL/GenBank/DDBJ whole genome shotgun (WGS) entry which is preliminary data.</text>
</comment>
<evidence type="ECO:0000256" key="1">
    <source>
        <dbReference type="SAM" id="MobiDB-lite"/>
    </source>
</evidence>
<dbReference type="Proteomes" id="UP000585474">
    <property type="component" value="Unassembled WGS sequence"/>
</dbReference>
<name>A0A7J0EHS9_9ERIC</name>
<dbReference type="AlphaFoldDB" id="A0A7J0EHS9"/>
<reference evidence="2 3" key="1">
    <citation type="submission" date="2019-07" db="EMBL/GenBank/DDBJ databases">
        <title>De Novo Assembly of kiwifruit Actinidia rufa.</title>
        <authorList>
            <person name="Sugita-Konishi S."/>
            <person name="Sato K."/>
            <person name="Mori E."/>
            <person name="Abe Y."/>
            <person name="Kisaki G."/>
            <person name="Hamano K."/>
            <person name="Suezawa K."/>
            <person name="Otani M."/>
            <person name="Fukuda T."/>
            <person name="Manabe T."/>
            <person name="Gomi K."/>
            <person name="Tabuchi M."/>
            <person name="Akimitsu K."/>
            <person name="Kataoka I."/>
        </authorList>
    </citation>
    <scope>NUCLEOTIDE SEQUENCE [LARGE SCALE GENOMIC DNA]</scope>
    <source>
        <strain evidence="3">cv. Fuchu</strain>
    </source>
</reference>
<feature type="compositionally biased region" description="Basic residues" evidence="1">
    <location>
        <begin position="49"/>
        <end position="58"/>
    </location>
</feature>
<evidence type="ECO:0000313" key="3">
    <source>
        <dbReference type="Proteomes" id="UP000585474"/>
    </source>
</evidence>
<evidence type="ECO:0000313" key="2">
    <source>
        <dbReference type="EMBL" id="GFY85832.1"/>
    </source>
</evidence>
<feature type="region of interest" description="Disordered" evidence="1">
    <location>
        <begin position="36"/>
        <end position="65"/>
    </location>
</feature>
<proteinExistence type="predicted"/>
<dbReference type="EMBL" id="BJWL01000004">
    <property type="protein sequence ID" value="GFY85832.1"/>
    <property type="molecule type" value="Genomic_DNA"/>
</dbReference>
<organism evidence="2 3">
    <name type="scientific">Actinidia rufa</name>
    <dbReference type="NCBI Taxonomy" id="165716"/>
    <lineage>
        <taxon>Eukaryota</taxon>
        <taxon>Viridiplantae</taxon>
        <taxon>Streptophyta</taxon>
        <taxon>Embryophyta</taxon>
        <taxon>Tracheophyta</taxon>
        <taxon>Spermatophyta</taxon>
        <taxon>Magnoliopsida</taxon>
        <taxon>eudicotyledons</taxon>
        <taxon>Gunneridae</taxon>
        <taxon>Pentapetalae</taxon>
        <taxon>asterids</taxon>
        <taxon>Ericales</taxon>
        <taxon>Actinidiaceae</taxon>
        <taxon>Actinidia</taxon>
    </lineage>
</organism>
<keyword evidence="3" id="KW-1185">Reference proteome</keyword>
<accession>A0A7J0EHS9</accession>
<sequence>MMLHVSQSSLSSVVVKIWASNQPSILLGFLGTGPRTIRGRPAQMNRNKGPGRGRSKPLRRGDQTKAMTVDKRAQRRVVECVQRVPLNDGGAAFYRRSQISRPSILPRPRAMRRQHFGSGRSDEYSEGGCGELNGDDLARSHGLVLLRSREFGDSLAF</sequence>